<evidence type="ECO:0000313" key="1">
    <source>
        <dbReference type="EMBL" id="SFK48600.1"/>
    </source>
</evidence>
<dbReference type="InterPro" id="IPR029033">
    <property type="entry name" value="His_PPase_superfam"/>
</dbReference>
<accession>A0A1I3ZXD4</accession>
<dbReference type="Pfam" id="PF00300">
    <property type="entry name" value="His_Phos_1"/>
    <property type="match status" value="1"/>
</dbReference>
<dbReference type="SMART" id="SM00855">
    <property type="entry name" value="PGAM"/>
    <property type="match status" value="1"/>
</dbReference>
<dbReference type="AlphaFoldDB" id="A0A1I3ZXD4"/>
<dbReference type="Proteomes" id="UP000199533">
    <property type="component" value="Unassembled WGS sequence"/>
</dbReference>
<protein>
    <submittedName>
        <fullName evidence="1">Phosphohistidine phosphatase, SixA</fullName>
    </submittedName>
</protein>
<dbReference type="STRING" id="52441.SAMN05216302_1007105"/>
<keyword evidence="2" id="KW-1185">Reference proteome</keyword>
<proteinExistence type="predicted"/>
<evidence type="ECO:0000313" key="2">
    <source>
        <dbReference type="Proteomes" id="UP000199533"/>
    </source>
</evidence>
<organism evidence="1 2">
    <name type="scientific">Nitrosomonas aestuarii</name>
    <dbReference type="NCBI Taxonomy" id="52441"/>
    <lineage>
        <taxon>Bacteria</taxon>
        <taxon>Pseudomonadati</taxon>
        <taxon>Pseudomonadota</taxon>
        <taxon>Betaproteobacteria</taxon>
        <taxon>Nitrosomonadales</taxon>
        <taxon>Nitrosomonadaceae</taxon>
        <taxon>Nitrosomonas</taxon>
    </lineage>
</organism>
<gene>
    <name evidence="1" type="ORF">SAMN05216302_1007105</name>
</gene>
<dbReference type="CDD" id="cd07067">
    <property type="entry name" value="HP_PGM_like"/>
    <property type="match status" value="1"/>
</dbReference>
<dbReference type="RefSeq" id="WP_170841586.1">
    <property type="nucleotide sequence ID" value="NZ_FOSP01000007.1"/>
</dbReference>
<dbReference type="EMBL" id="FOSP01000007">
    <property type="protein sequence ID" value="SFK48600.1"/>
    <property type="molecule type" value="Genomic_DNA"/>
</dbReference>
<reference evidence="2" key="1">
    <citation type="submission" date="2016-10" db="EMBL/GenBank/DDBJ databases">
        <authorList>
            <person name="Varghese N."/>
            <person name="Submissions S."/>
        </authorList>
    </citation>
    <scope>NUCLEOTIDE SEQUENCE [LARGE SCALE GENOMIC DNA]</scope>
    <source>
        <strain evidence="2">Nm69</strain>
    </source>
</reference>
<name>A0A1I3ZXD4_9PROT</name>
<dbReference type="Gene3D" id="3.40.50.1240">
    <property type="entry name" value="Phosphoglycerate mutase-like"/>
    <property type="match status" value="1"/>
</dbReference>
<dbReference type="PANTHER" id="PTHR47623:SF1">
    <property type="entry name" value="OS09G0287300 PROTEIN"/>
    <property type="match status" value="1"/>
</dbReference>
<dbReference type="PANTHER" id="PTHR47623">
    <property type="entry name" value="OS09G0287300 PROTEIN"/>
    <property type="match status" value="1"/>
</dbReference>
<dbReference type="SUPFAM" id="SSF53254">
    <property type="entry name" value="Phosphoglycerate mutase-like"/>
    <property type="match status" value="1"/>
</dbReference>
<dbReference type="InterPro" id="IPR013078">
    <property type="entry name" value="His_Pase_superF_clade-1"/>
</dbReference>
<sequence>MSHLLYLLRHAKSDWKREVATDFERPLSKRGLSNAPKMAAWLAKQANMPVTIISSPALRAYQTASIFAHALDIPTQDIHFDNRIYDASLDILLAVIKALPEQEKSVLLIGHNPGLDFLLQALCRQQTKPRADGKLMTTCAVAKIAVESRWQDIAKKHCMLYSLSRPREVL</sequence>